<evidence type="ECO:0000313" key="2">
    <source>
        <dbReference type="EMBL" id="UPH34152.1"/>
    </source>
</evidence>
<organism evidence="2">
    <name type="scientific">Rhytidoponera metallica</name>
    <name type="common">Australian green-headed ant</name>
    <name type="synonym">Ponera metallica</name>
    <dbReference type="NCBI Taxonomy" id="148364"/>
    <lineage>
        <taxon>Eukaryota</taxon>
        <taxon>Metazoa</taxon>
        <taxon>Ecdysozoa</taxon>
        <taxon>Arthropoda</taxon>
        <taxon>Hexapoda</taxon>
        <taxon>Insecta</taxon>
        <taxon>Pterygota</taxon>
        <taxon>Neoptera</taxon>
        <taxon>Endopterygota</taxon>
        <taxon>Hymenoptera</taxon>
        <taxon>Apocrita</taxon>
        <taxon>Aculeata</taxon>
        <taxon>Formicoidea</taxon>
        <taxon>Formicidae</taxon>
        <taxon>Ectatomminae</taxon>
        <taxon>Ectatommini</taxon>
        <taxon>Rhytidoponera</taxon>
    </lineage>
</organism>
<dbReference type="AlphaFoldDB" id="A0A8U0LTT5"/>
<accession>A0A8U0LTT5</accession>
<keyword evidence="1" id="KW-0732">Signal</keyword>
<sequence>MKTFLLLLGVIVMLTITMLPIANAKAEPCMRSPCPTIGMNRG</sequence>
<protein>
    <submittedName>
        <fullName evidence="2">Venom peptide ECTX1-Rm60a</fullName>
    </submittedName>
</protein>
<reference evidence="2" key="1">
    <citation type="submission" date="2020-11" db="EMBL/GenBank/DDBJ databases">
        <authorList>
            <person name="Robinson S.D."/>
        </authorList>
    </citation>
    <scope>NUCLEOTIDE SEQUENCE</scope>
    <source>
        <tissue evidence="2">Venom apparatus</tissue>
    </source>
</reference>
<feature type="chain" id="PRO_5035942107" evidence="1">
    <location>
        <begin position="27"/>
        <end position="42"/>
    </location>
</feature>
<dbReference type="EMBL" id="MW317119">
    <property type="protein sequence ID" value="UPH34152.1"/>
    <property type="molecule type" value="mRNA"/>
</dbReference>
<feature type="signal peptide" evidence="1">
    <location>
        <begin position="1"/>
        <end position="26"/>
    </location>
</feature>
<proteinExistence type="evidence at transcript level"/>
<name>A0A8U0LTT5_RHYMT</name>
<evidence type="ECO:0000256" key="1">
    <source>
        <dbReference type="SAM" id="SignalP"/>
    </source>
</evidence>